<feature type="region of interest" description="Disordered" evidence="5">
    <location>
        <begin position="140"/>
        <end position="187"/>
    </location>
</feature>
<feature type="compositionally biased region" description="Basic residues" evidence="5">
    <location>
        <begin position="282"/>
        <end position="293"/>
    </location>
</feature>
<protein>
    <recommendedName>
        <fullName evidence="6">ERCC4 domain-containing protein</fullName>
    </recommendedName>
</protein>
<evidence type="ECO:0000256" key="1">
    <source>
        <dbReference type="ARBA" id="ARBA00022741"/>
    </source>
</evidence>
<feature type="region of interest" description="Disordered" evidence="5">
    <location>
        <begin position="52"/>
        <end position="85"/>
    </location>
</feature>
<feature type="compositionally biased region" description="Low complexity" evidence="5">
    <location>
        <begin position="310"/>
        <end position="322"/>
    </location>
</feature>
<evidence type="ECO:0000313" key="7">
    <source>
        <dbReference type="EMBL" id="CAI9599888.1"/>
    </source>
</evidence>
<evidence type="ECO:0000256" key="3">
    <source>
        <dbReference type="ARBA" id="ARBA00022806"/>
    </source>
</evidence>
<dbReference type="EMBL" id="CATNWA010017365">
    <property type="protein sequence ID" value="CAI9599888.1"/>
    <property type="molecule type" value="Genomic_DNA"/>
</dbReference>
<evidence type="ECO:0000256" key="2">
    <source>
        <dbReference type="ARBA" id="ARBA00022801"/>
    </source>
</evidence>
<feature type="compositionally biased region" description="Polar residues" evidence="5">
    <location>
        <begin position="469"/>
        <end position="482"/>
    </location>
</feature>
<dbReference type="PANTHER" id="PTHR14025">
    <property type="entry name" value="FANCONI ANEMIA GROUP M FANCM FAMILY MEMBER"/>
    <property type="match status" value="1"/>
</dbReference>
<evidence type="ECO:0000259" key="6">
    <source>
        <dbReference type="SMART" id="SM00891"/>
    </source>
</evidence>
<gene>
    <name evidence="7" type="ORF">SPARVUS_LOCUS12680612</name>
</gene>
<feature type="domain" description="ERCC4" evidence="6">
    <location>
        <begin position="598"/>
        <end position="681"/>
    </location>
</feature>
<dbReference type="InterPro" id="IPR011335">
    <property type="entry name" value="Restrct_endonuc-II-like"/>
</dbReference>
<name>A0ABN9FTP3_9NEOB</name>
<keyword evidence="3" id="KW-0347">Helicase</keyword>
<dbReference type="Gene3D" id="3.40.50.10130">
    <property type="match status" value="1"/>
</dbReference>
<feature type="region of interest" description="Disordered" evidence="5">
    <location>
        <begin position="391"/>
        <end position="410"/>
    </location>
</feature>
<comment type="caution">
    <text evidence="7">The sequence shown here is derived from an EMBL/GenBank/DDBJ whole genome shotgun (WGS) entry which is preliminary data.</text>
</comment>
<dbReference type="CDD" id="cd20077">
    <property type="entry name" value="XPF_nuclease_FANCM"/>
    <property type="match status" value="1"/>
</dbReference>
<reference evidence="7" key="1">
    <citation type="submission" date="2023-05" db="EMBL/GenBank/DDBJ databases">
        <authorList>
            <person name="Stuckert A."/>
        </authorList>
    </citation>
    <scope>NUCLEOTIDE SEQUENCE</scope>
</reference>
<dbReference type="Proteomes" id="UP001162483">
    <property type="component" value="Unassembled WGS sequence"/>
</dbReference>
<dbReference type="Pfam" id="PF02732">
    <property type="entry name" value="ERCC4"/>
    <property type="match status" value="1"/>
</dbReference>
<dbReference type="PANTHER" id="PTHR14025:SF20">
    <property type="entry name" value="FANCONI ANEMIA GROUP M PROTEIN"/>
    <property type="match status" value="1"/>
</dbReference>
<evidence type="ECO:0000256" key="4">
    <source>
        <dbReference type="ARBA" id="ARBA00022840"/>
    </source>
</evidence>
<dbReference type="SUPFAM" id="SSF52980">
    <property type="entry name" value="Restriction endonuclease-like"/>
    <property type="match status" value="1"/>
</dbReference>
<keyword evidence="1" id="KW-0547">Nucleotide-binding</keyword>
<evidence type="ECO:0000313" key="8">
    <source>
        <dbReference type="Proteomes" id="UP001162483"/>
    </source>
</evidence>
<proteinExistence type="predicted"/>
<keyword evidence="2" id="KW-0378">Hydrolase</keyword>
<evidence type="ECO:0000256" key="5">
    <source>
        <dbReference type="SAM" id="MobiDB-lite"/>
    </source>
</evidence>
<feature type="region of interest" description="Disordered" evidence="5">
    <location>
        <begin position="433"/>
        <end position="484"/>
    </location>
</feature>
<dbReference type="InterPro" id="IPR010994">
    <property type="entry name" value="RuvA_2-like"/>
</dbReference>
<dbReference type="InterPro" id="IPR047418">
    <property type="entry name" value="XPF_nuclease_FANCM"/>
</dbReference>
<dbReference type="SUPFAM" id="SSF47781">
    <property type="entry name" value="RuvA domain 2-like"/>
    <property type="match status" value="1"/>
</dbReference>
<keyword evidence="8" id="KW-1185">Reference proteome</keyword>
<feature type="compositionally biased region" description="Basic residues" evidence="5">
    <location>
        <begin position="433"/>
        <end position="443"/>
    </location>
</feature>
<feature type="region of interest" description="Disordered" evidence="5">
    <location>
        <begin position="199"/>
        <end position="323"/>
    </location>
</feature>
<organism evidence="7 8">
    <name type="scientific">Staurois parvus</name>
    <dbReference type="NCBI Taxonomy" id="386267"/>
    <lineage>
        <taxon>Eukaryota</taxon>
        <taxon>Metazoa</taxon>
        <taxon>Chordata</taxon>
        <taxon>Craniata</taxon>
        <taxon>Vertebrata</taxon>
        <taxon>Euteleostomi</taxon>
        <taxon>Amphibia</taxon>
        <taxon>Batrachia</taxon>
        <taxon>Anura</taxon>
        <taxon>Neobatrachia</taxon>
        <taxon>Ranoidea</taxon>
        <taxon>Ranidae</taxon>
        <taxon>Staurois</taxon>
    </lineage>
</organism>
<feature type="compositionally biased region" description="Polar residues" evidence="5">
    <location>
        <begin position="165"/>
        <end position="181"/>
    </location>
</feature>
<dbReference type="SMART" id="SM00891">
    <property type="entry name" value="ERCC4"/>
    <property type="match status" value="1"/>
</dbReference>
<keyword evidence="4" id="KW-0067">ATP-binding</keyword>
<dbReference type="InterPro" id="IPR006166">
    <property type="entry name" value="ERCC4_domain"/>
</dbReference>
<feature type="region of interest" description="Disordered" evidence="5">
    <location>
        <begin position="541"/>
        <end position="569"/>
    </location>
</feature>
<feature type="compositionally biased region" description="Polar residues" evidence="5">
    <location>
        <begin position="541"/>
        <end position="557"/>
    </location>
</feature>
<accession>A0ABN9FTP3</accession>
<dbReference type="Gene3D" id="1.10.150.20">
    <property type="entry name" value="5' to 3' exonuclease, C-terminal subdomain"/>
    <property type="match status" value="1"/>
</dbReference>
<sequence length="824" mass="92423">MFDPSLLMEDYTEEEPENKACLSSYKDLEQSEDQEEFGSCELFSVNFDLGFSIDDDHSEEENPEKVQPENGSVEEAGHFKAPSPPRCIIRGGVMSTPVTVGFKSSTLETETSPGSSFLTPVIEKVKNFKTSHSPMTRHDIYTHSTPESGLCKINSPLVDMKKSDTNPPSAKNNHLVISSSPESEDDVVFRRKRKLAAAAVLKSPESTSSECDFESPQPGAKKRRREPSTNASSDCDTDSPMPGAKKCRRGLNRVCSDDEDLEPPSVAHKSRVQHGVYQKDARRPKHKGKRHAARQFLDEEAELSSEEAENVSSDESVESDNAQDTSLVEFLNDNTQLSQALNDSEMHGIYMKSIRSPAVGNKYKLTHKRHNLSVFSQIPEQDEDYMEDSFCVQEDDEEEEEEDSSTEEVTMDLNLWQQDSFVGGRRQYCTRRQLKLKGTKSKQSKAQPTEKRRRIIIHNDSSDEETKATSDQQTSKANTSRKSCPAVLWQKRMHELTLPLKTVAALKNMEYFDLPLKDRCQNRMNAQASLSEELDFQTEARSSFNTSKPRISSSNLSPDKLEDTSVKSGGDSTWMASSMNESSIGKVLGSAVSSNGLCILADSREISSGPEVISCLKSTHGVRVEICSLGGCDYIVSNRLSVERKSQSEFSNCTNRTKLAERIQHLRSMFDRVCLIVEKDRVKPGETSRPWQRTKYYDSTLSSLISAGVQVLFSSSQEETAGLLKELSSLERRKNMAIAVPTQVTNHKQEALNFYLSIPNVSYITALNLCHHFSSVRHMANSSVDVLSTKGQVSRQKAEEIYRYLHYHFDPLMQQTGAKRKPHV</sequence>
<feature type="compositionally biased region" description="Acidic residues" evidence="5">
    <location>
        <begin position="298"/>
        <end position="309"/>
    </location>
</feature>